<keyword evidence="2" id="KW-1185">Reference proteome</keyword>
<dbReference type="OrthoDB" id="9796949at2"/>
<evidence type="ECO:0000313" key="1">
    <source>
        <dbReference type="EMBL" id="ADL04019.1"/>
    </source>
</evidence>
<protein>
    <submittedName>
        <fullName evidence="1">Uncharacterized protein</fullName>
    </submittedName>
</protein>
<gene>
    <name evidence="1" type="ordered locus">Closa_1418</name>
</gene>
<dbReference type="KEGG" id="csh:Closa_1418"/>
<evidence type="ECO:0000313" key="2">
    <source>
        <dbReference type="Proteomes" id="UP000001662"/>
    </source>
</evidence>
<sequence length="103" mass="11755">MGVFGIGTNVCKINSGIIRGKIYPIACMAWYAPGLPPRPLLFKFEGEDGILQTITDLKIKCTDNKFYNGEPVNEYKCEALIGSILYVFRLFFYIMDNKWVMVM</sequence>
<name>D9R944_LACSW</name>
<proteinExistence type="predicted"/>
<dbReference type="STRING" id="610130.Closa_1418"/>
<dbReference type="PaxDb" id="610130-Closa_1418"/>
<reference evidence="1" key="1">
    <citation type="submission" date="2010-07" db="EMBL/GenBank/DDBJ databases">
        <title>Complete sequence of Clostridium saccharolyticum WM1.</title>
        <authorList>
            <consortium name="US DOE Joint Genome Institute"/>
            <person name="Lucas S."/>
            <person name="Copeland A."/>
            <person name="Lapidus A."/>
            <person name="Cheng J.-F."/>
            <person name="Bruce D."/>
            <person name="Goodwin L."/>
            <person name="Pitluck S."/>
            <person name="Chertkov O."/>
            <person name="Detter J.C."/>
            <person name="Han C."/>
            <person name="Tapia R."/>
            <person name="Land M."/>
            <person name="Hauser L."/>
            <person name="Chang Y.-J."/>
            <person name="Jeffries C."/>
            <person name="Kyrpides N."/>
            <person name="Ivanova N."/>
            <person name="Mikhailova N."/>
            <person name="Mouttaki H."/>
            <person name="Lin L."/>
            <person name="Zhou J."/>
            <person name="Hemme C.L."/>
            <person name="Woyke T."/>
        </authorList>
    </citation>
    <scope>NUCLEOTIDE SEQUENCE [LARGE SCALE GENOMIC DNA]</scope>
    <source>
        <strain evidence="1">WM1</strain>
    </source>
</reference>
<dbReference type="Proteomes" id="UP000001662">
    <property type="component" value="Chromosome"/>
</dbReference>
<organism evidence="1 2">
    <name type="scientific">Lacrimispora saccharolytica (strain ATCC 35040 / DSM 2544 / NRCC 2533 / WM1)</name>
    <name type="common">Clostridium saccharolyticum</name>
    <dbReference type="NCBI Taxonomy" id="610130"/>
    <lineage>
        <taxon>Bacteria</taxon>
        <taxon>Bacillati</taxon>
        <taxon>Bacillota</taxon>
        <taxon>Clostridia</taxon>
        <taxon>Lachnospirales</taxon>
        <taxon>Lachnospiraceae</taxon>
        <taxon>Lacrimispora</taxon>
    </lineage>
</organism>
<dbReference type="HOGENOM" id="CLU_2192484_0_0_9"/>
<dbReference type="eggNOG" id="ENOG50333HZ">
    <property type="taxonomic scope" value="Bacteria"/>
</dbReference>
<dbReference type="AlphaFoldDB" id="D9R944"/>
<accession>D9R944</accession>
<dbReference type="RefSeq" id="WP_013272110.1">
    <property type="nucleotide sequence ID" value="NC_014376.1"/>
</dbReference>
<dbReference type="EMBL" id="CP002109">
    <property type="protein sequence ID" value="ADL04019.1"/>
    <property type="molecule type" value="Genomic_DNA"/>
</dbReference>